<protein>
    <submittedName>
        <fullName evidence="2">Unannotated protein</fullName>
    </submittedName>
</protein>
<keyword evidence="1" id="KW-1133">Transmembrane helix</keyword>
<sequence length="371" mass="38684">MKNRVKKMGIIAVALAAVVGLSACGEVQVDSPNGQGDCGGNPVTLVTSQNASGDTLTIDYTGPNTVGLFYSNGFYWNDSSELDPSLSGDYMLVEGSNVDLLWLDTSAPGWVVTGSGASWHYSFTGSIQTLLNSQTFITMPASNLAVAPSVISVDCDATHRSRTLAATVPGFVANIVPGFSFAVAQPLTPNTLAMDPFEVVTSHTTSTGATATLRYSSAGLEGFGSFTPGTPGSPLYVFQAFPGLATDTLTDLYLHAILHHNSGGMTITSTNPDGSFNVTIDDAHGGLLADGDYLVYLMIPNVANNAFRLVFAEFVYDHDGGGVIFKNPFAHLAQTGTPSELPVAAGLTAVGLAVVGGALLFIARHRRRHVG</sequence>
<evidence type="ECO:0000256" key="1">
    <source>
        <dbReference type="SAM" id="Phobius"/>
    </source>
</evidence>
<keyword evidence="1" id="KW-0812">Transmembrane</keyword>
<dbReference type="AlphaFoldDB" id="A0A6J7GDR9"/>
<keyword evidence="1" id="KW-0472">Membrane</keyword>
<organism evidence="2">
    <name type="scientific">freshwater metagenome</name>
    <dbReference type="NCBI Taxonomy" id="449393"/>
    <lineage>
        <taxon>unclassified sequences</taxon>
        <taxon>metagenomes</taxon>
        <taxon>ecological metagenomes</taxon>
    </lineage>
</organism>
<dbReference type="EMBL" id="CAFBMB010000112">
    <property type="protein sequence ID" value="CAB4906387.1"/>
    <property type="molecule type" value="Genomic_DNA"/>
</dbReference>
<dbReference type="PROSITE" id="PS51257">
    <property type="entry name" value="PROKAR_LIPOPROTEIN"/>
    <property type="match status" value="1"/>
</dbReference>
<accession>A0A6J7GDR9</accession>
<proteinExistence type="predicted"/>
<reference evidence="2" key="1">
    <citation type="submission" date="2020-05" db="EMBL/GenBank/DDBJ databases">
        <authorList>
            <person name="Chiriac C."/>
            <person name="Salcher M."/>
            <person name="Ghai R."/>
            <person name="Kavagutti S V."/>
        </authorList>
    </citation>
    <scope>NUCLEOTIDE SEQUENCE</scope>
</reference>
<feature type="transmembrane region" description="Helical" evidence="1">
    <location>
        <begin position="341"/>
        <end position="363"/>
    </location>
</feature>
<gene>
    <name evidence="2" type="ORF">UFOPK3516_01215</name>
</gene>
<evidence type="ECO:0000313" key="2">
    <source>
        <dbReference type="EMBL" id="CAB4906387.1"/>
    </source>
</evidence>
<name>A0A6J7GDR9_9ZZZZ</name>